<keyword evidence="2" id="KW-0813">Transport</keyword>
<feature type="transmembrane region" description="Helical" evidence="7">
    <location>
        <begin position="339"/>
        <end position="360"/>
    </location>
</feature>
<dbReference type="InterPro" id="IPR005829">
    <property type="entry name" value="Sugar_transporter_CS"/>
</dbReference>
<feature type="transmembrane region" description="Helical" evidence="7">
    <location>
        <begin position="216"/>
        <end position="237"/>
    </location>
</feature>
<keyword evidence="6 7" id="KW-0472">Membrane</keyword>
<comment type="subcellular location">
    <subcellularLocation>
        <location evidence="1">Cell membrane</location>
        <topology evidence="1">Multi-pass membrane protein</topology>
    </subcellularLocation>
</comment>
<evidence type="ECO:0000259" key="8">
    <source>
        <dbReference type="PROSITE" id="PS50850"/>
    </source>
</evidence>
<feature type="transmembrane region" description="Helical" evidence="7">
    <location>
        <begin position="134"/>
        <end position="156"/>
    </location>
</feature>
<evidence type="ECO:0000256" key="7">
    <source>
        <dbReference type="SAM" id="Phobius"/>
    </source>
</evidence>
<dbReference type="EMBL" id="BAABLX010000074">
    <property type="protein sequence ID" value="GAA4957213.1"/>
    <property type="molecule type" value="Genomic_DNA"/>
</dbReference>
<dbReference type="PANTHER" id="PTHR23517:SF2">
    <property type="entry name" value="MULTIDRUG RESISTANCE PROTEIN MDTH"/>
    <property type="match status" value="1"/>
</dbReference>
<dbReference type="RefSeq" id="WP_345427007.1">
    <property type="nucleotide sequence ID" value="NZ_AP031496.1"/>
</dbReference>
<organism evidence="9 10">
    <name type="scientific">Halioxenophilus aromaticivorans</name>
    <dbReference type="NCBI Taxonomy" id="1306992"/>
    <lineage>
        <taxon>Bacteria</taxon>
        <taxon>Pseudomonadati</taxon>
        <taxon>Pseudomonadota</taxon>
        <taxon>Gammaproteobacteria</taxon>
        <taxon>Alteromonadales</taxon>
        <taxon>Alteromonadaceae</taxon>
        <taxon>Halioxenophilus</taxon>
    </lineage>
</organism>
<evidence type="ECO:0000256" key="1">
    <source>
        <dbReference type="ARBA" id="ARBA00004651"/>
    </source>
</evidence>
<dbReference type="InterPro" id="IPR020846">
    <property type="entry name" value="MFS_dom"/>
</dbReference>
<evidence type="ECO:0000256" key="3">
    <source>
        <dbReference type="ARBA" id="ARBA00022475"/>
    </source>
</evidence>
<evidence type="ECO:0000256" key="2">
    <source>
        <dbReference type="ARBA" id="ARBA00022448"/>
    </source>
</evidence>
<proteinExistence type="predicted"/>
<evidence type="ECO:0000256" key="6">
    <source>
        <dbReference type="ARBA" id="ARBA00023136"/>
    </source>
</evidence>
<dbReference type="Proteomes" id="UP001409585">
    <property type="component" value="Unassembled WGS sequence"/>
</dbReference>
<feature type="transmembrane region" description="Helical" evidence="7">
    <location>
        <begin position="277"/>
        <end position="294"/>
    </location>
</feature>
<feature type="transmembrane region" description="Helical" evidence="7">
    <location>
        <begin position="366"/>
        <end position="383"/>
    </location>
</feature>
<keyword evidence="4 7" id="KW-0812">Transmembrane</keyword>
<evidence type="ECO:0000256" key="5">
    <source>
        <dbReference type="ARBA" id="ARBA00022989"/>
    </source>
</evidence>
<feature type="transmembrane region" description="Helical" evidence="7">
    <location>
        <begin position="103"/>
        <end position="122"/>
    </location>
</feature>
<keyword evidence="3" id="KW-1003">Cell membrane</keyword>
<evidence type="ECO:0000256" key="4">
    <source>
        <dbReference type="ARBA" id="ARBA00022692"/>
    </source>
</evidence>
<protein>
    <submittedName>
        <fullName evidence="9">MFS transporter</fullName>
    </submittedName>
</protein>
<evidence type="ECO:0000313" key="9">
    <source>
        <dbReference type="EMBL" id="GAA4957213.1"/>
    </source>
</evidence>
<accession>A0AAV3U8I2</accession>
<dbReference type="GO" id="GO:0022857">
    <property type="term" value="F:transmembrane transporter activity"/>
    <property type="evidence" value="ECO:0007669"/>
    <property type="project" value="InterPro"/>
</dbReference>
<dbReference type="InterPro" id="IPR036259">
    <property type="entry name" value="MFS_trans_sf"/>
</dbReference>
<dbReference type="PROSITE" id="PS50850">
    <property type="entry name" value="MFS"/>
    <property type="match status" value="1"/>
</dbReference>
<dbReference type="GO" id="GO:0005886">
    <property type="term" value="C:plasma membrane"/>
    <property type="evidence" value="ECO:0007669"/>
    <property type="project" value="UniProtKB-SubCell"/>
</dbReference>
<feature type="transmembrane region" description="Helical" evidence="7">
    <location>
        <begin position="300"/>
        <end position="318"/>
    </location>
</feature>
<feature type="transmembrane region" description="Helical" evidence="7">
    <location>
        <begin position="46"/>
        <end position="66"/>
    </location>
</feature>
<sequence>MQTTVHSERRAVASLASLYITRMLGLFMVLPVLVVLGADYQGATPALLGLALGVYGLTQALLQIPLGLLSDFLGRKPVIIAGLAVFALGSVTAATATSIEWLIIGRALQGAGAIAAAVMALLTDLTSDENRTKAMASVGASIGVAFAMSLVLGPVIASVWGLAGIFWVTACLAVMGILVAAFVVPKQPKSPVVEQGSAGSRLRTVLGHSQLVRLDLGVFFLHFLMTALFVAVPGVLVQSALPVAKHWQVYLPVMVIAFVAMVPLIILAEKRRKTKPVFLIAVASLCVSLLLMALVPASLVWAVVLLLVFFWGFNLLEATLPSLMSKTAPAGTKGAASGVYSTCQFLGAFAGGAFGGWLLQQYGSHAVFWLGAVVAAVWWLFSYSMSVPKPTQQVVVNLEGRSFEQLAEPLKRLNGVLEVTHLQELKAASLRVHSDEFQRGSLQALGLQ</sequence>
<comment type="caution">
    <text evidence="9">The sequence shown here is derived from an EMBL/GenBank/DDBJ whole genome shotgun (WGS) entry which is preliminary data.</text>
</comment>
<gene>
    <name evidence="9" type="ORF">GCM10025791_42110</name>
</gene>
<dbReference type="Pfam" id="PF07690">
    <property type="entry name" value="MFS_1"/>
    <property type="match status" value="1"/>
</dbReference>
<feature type="transmembrane region" description="Helical" evidence="7">
    <location>
        <begin position="78"/>
        <end position="97"/>
    </location>
</feature>
<feature type="transmembrane region" description="Helical" evidence="7">
    <location>
        <begin position="249"/>
        <end position="268"/>
    </location>
</feature>
<evidence type="ECO:0000313" key="10">
    <source>
        <dbReference type="Proteomes" id="UP001409585"/>
    </source>
</evidence>
<dbReference type="InterPro" id="IPR050171">
    <property type="entry name" value="MFS_Transporters"/>
</dbReference>
<dbReference type="SUPFAM" id="SSF103473">
    <property type="entry name" value="MFS general substrate transporter"/>
    <property type="match status" value="1"/>
</dbReference>
<dbReference type="CDD" id="cd17472">
    <property type="entry name" value="MFS_YajR_like"/>
    <property type="match status" value="1"/>
</dbReference>
<feature type="domain" description="Major facilitator superfamily (MFS) profile" evidence="8">
    <location>
        <begin position="11"/>
        <end position="390"/>
    </location>
</feature>
<keyword evidence="10" id="KW-1185">Reference proteome</keyword>
<dbReference type="Gene3D" id="1.20.1250.20">
    <property type="entry name" value="MFS general substrate transporter like domains"/>
    <property type="match status" value="1"/>
</dbReference>
<feature type="transmembrane region" description="Helical" evidence="7">
    <location>
        <begin position="162"/>
        <end position="184"/>
    </location>
</feature>
<feature type="transmembrane region" description="Helical" evidence="7">
    <location>
        <begin position="12"/>
        <end position="34"/>
    </location>
</feature>
<name>A0AAV3U8I2_9ALTE</name>
<keyword evidence="5 7" id="KW-1133">Transmembrane helix</keyword>
<dbReference type="PANTHER" id="PTHR23517">
    <property type="entry name" value="RESISTANCE PROTEIN MDTM, PUTATIVE-RELATED-RELATED"/>
    <property type="match status" value="1"/>
</dbReference>
<dbReference type="PROSITE" id="PS00216">
    <property type="entry name" value="SUGAR_TRANSPORT_1"/>
    <property type="match status" value="1"/>
</dbReference>
<dbReference type="AlphaFoldDB" id="A0AAV3U8I2"/>
<reference evidence="10" key="1">
    <citation type="journal article" date="2019" name="Int. J. Syst. Evol. Microbiol.">
        <title>The Global Catalogue of Microorganisms (GCM) 10K type strain sequencing project: providing services to taxonomists for standard genome sequencing and annotation.</title>
        <authorList>
            <consortium name="The Broad Institute Genomics Platform"/>
            <consortium name="The Broad Institute Genome Sequencing Center for Infectious Disease"/>
            <person name="Wu L."/>
            <person name="Ma J."/>
        </authorList>
    </citation>
    <scope>NUCLEOTIDE SEQUENCE [LARGE SCALE GENOMIC DNA]</scope>
    <source>
        <strain evidence="10">JCM 19134</strain>
    </source>
</reference>
<dbReference type="InterPro" id="IPR011701">
    <property type="entry name" value="MFS"/>
</dbReference>